<dbReference type="AlphaFoldDB" id="A0A838LBX8"/>
<evidence type="ECO:0000259" key="2">
    <source>
        <dbReference type="Pfam" id="PF08327"/>
    </source>
</evidence>
<keyword evidence="4" id="KW-1185">Reference proteome</keyword>
<dbReference type="Pfam" id="PF08327">
    <property type="entry name" value="AHSA1"/>
    <property type="match status" value="1"/>
</dbReference>
<dbReference type="Gene3D" id="3.30.530.20">
    <property type="match status" value="1"/>
</dbReference>
<dbReference type="InterPro" id="IPR013538">
    <property type="entry name" value="ASHA1/2-like_C"/>
</dbReference>
<name>A0A838LBX8_9SPHN</name>
<comment type="caution">
    <text evidence="3">The sequence shown here is derived from an EMBL/GenBank/DDBJ whole genome shotgun (WGS) entry which is preliminary data.</text>
</comment>
<dbReference type="Proteomes" id="UP000570166">
    <property type="component" value="Unassembled WGS sequence"/>
</dbReference>
<comment type="similarity">
    <text evidence="1">Belongs to the AHA1 family.</text>
</comment>
<evidence type="ECO:0000313" key="3">
    <source>
        <dbReference type="EMBL" id="MBA2936119.1"/>
    </source>
</evidence>
<feature type="domain" description="Activator of Hsp90 ATPase homologue 1/2-like C-terminal" evidence="2">
    <location>
        <begin position="14"/>
        <end position="139"/>
    </location>
</feature>
<dbReference type="RefSeq" id="WP_160364004.1">
    <property type="nucleotide sequence ID" value="NZ_JACEIB010000027.1"/>
</dbReference>
<proteinExistence type="inferred from homology"/>
<reference evidence="3 4" key="1">
    <citation type="submission" date="2020-07" db="EMBL/GenBank/DDBJ databases">
        <authorList>
            <person name="Sun Q."/>
        </authorList>
    </citation>
    <scope>NUCLEOTIDE SEQUENCE [LARGE SCALE GENOMIC DNA]</scope>
    <source>
        <strain evidence="3 4">CGMCC 1.13654</strain>
    </source>
</reference>
<sequence length="159" mass="17384">MSDSDYVYVVYIRASAQSVWDALTDGRSTAAFWYGRTNESGWRKGDTVIFRRPDGGIDFSGEVFEADPPHRLSHGFLHPAPGPMHDEGDTRVTYDIVEVGGGAVRLTMTHSGFVEGSIIRPGVARGWPVILSGLKSLLETGEPLPDRLDLDHVVECDPA</sequence>
<dbReference type="CDD" id="cd08893">
    <property type="entry name" value="SRPBCC_CalC_Aha1-like_GntR-HTH"/>
    <property type="match status" value="1"/>
</dbReference>
<gene>
    <name evidence="3" type="ORF">HZF05_18710</name>
</gene>
<accession>A0A838LBX8</accession>
<protein>
    <submittedName>
        <fullName evidence="3">SRPBCC family protein</fullName>
    </submittedName>
</protein>
<dbReference type="EMBL" id="JACEIB010000027">
    <property type="protein sequence ID" value="MBA2936119.1"/>
    <property type="molecule type" value="Genomic_DNA"/>
</dbReference>
<dbReference type="InterPro" id="IPR023393">
    <property type="entry name" value="START-like_dom_sf"/>
</dbReference>
<dbReference type="SUPFAM" id="SSF55961">
    <property type="entry name" value="Bet v1-like"/>
    <property type="match status" value="1"/>
</dbReference>
<evidence type="ECO:0000256" key="1">
    <source>
        <dbReference type="ARBA" id="ARBA00006817"/>
    </source>
</evidence>
<organism evidence="3 4">
    <name type="scientific">Sphingomonas chungangi</name>
    <dbReference type="NCBI Taxonomy" id="2683589"/>
    <lineage>
        <taxon>Bacteria</taxon>
        <taxon>Pseudomonadati</taxon>
        <taxon>Pseudomonadota</taxon>
        <taxon>Alphaproteobacteria</taxon>
        <taxon>Sphingomonadales</taxon>
        <taxon>Sphingomonadaceae</taxon>
        <taxon>Sphingomonas</taxon>
    </lineage>
</organism>
<evidence type="ECO:0000313" key="4">
    <source>
        <dbReference type="Proteomes" id="UP000570166"/>
    </source>
</evidence>